<accession>A0A1G9EGS2</accession>
<proteinExistence type="predicted"/>
<dbReference type="OrthoDB" id="852169at2"/>
<protein>
    <recommendedName>
        <fullName evidence="3">SpoIIAA-like</fullName>
    </recommendedName>
</protein>
<sequence length="139" mass="15569">MKVFESVNGLVAWDEQLQNVRIEWNGFSHGEGLQAVLMQGAELLRQKQSGKVLMDIRQGSVIKEEDKAWMADFYVEHVYKSGLRYLAMIEPSSIVAKLSVNRAVSVQGQLPYQQRSFSGLDEAVRWLSEVKPAAELAAG</sequence>
<evidence type="ECO:0000313" key="1">
    <source>
        <dbReference type="EMBL" id="SDK75304.1"/>
    </source>
</evidence>
<name>A0A1G9EGS2_9BACL</name>
<dbReference type="STRING" id="1174501.SAMN05216192_15313"/>
<evidence type="ECO:0008006" key="3">
    <source>
        <dbReference type="Google" id="ProtNLM"/>
    </source>
</evidence>
<gene>
    <name evidence="1" type="ORF">SAMN05216192_15313</name>
</gene>
<organism evidence="1 2">
    <name type="scientific">Paenibacillus typhae</name>
    <dbReference type="NCBI Taxonomy" id="1174501"/>
    <lineage>
        <taxon>Bacteria</taxon>
        <taxon>Bacillati</taxon>
        <taxon>Bacillota</taxon>
        <taxon>Bacilli</taxon>
        <taxon>Bacillales</taxon>
        <taxon>Paenibacillaceae</taxon>
        <taxon>Paenibacillus</taxon>
    </lineage>
</organism>
<dbReference type="Proteomes" id="UP000199050">
    <property type="component" value="Unassembled WGS sequence"/>
</dbReference>
<dbReference type="AlphaFoldDB" id="A0A1G9EGS2"/>
<keyword evidence="2" id="KW-1185">Reference proteome</keyword>
<dbReference type="EMBL" id="FNDX01000053">
    <property type="protein sequence ID" value="SDK75304.1"/>
    <property type="molecule type" value="Genomic_DNA"/>
</dbReference>
<dbReference type="RefSeq" id="WP_090719274.1">
    <property type="nucleotide sequence ID" value="NZ_CBCSKY010000057.1"/>
</dbReference>
<reference evidence="2" key="1">
    <citation type="submission" date="2016-10" db="EMBL/GenBank/DDBJ databases">
        <authorList>
            <person name="Varghese N."/>
            <person name="Submissions S."/>
        </authorList>
    </citation>
    <scope>NUCLEOTIDE SEQUENCE [LARGE SCALE GENOMIC DNA]</scope>
    <source>
        <strain evidence="2">CGMCC 1.11012</strain>
    </source>
</reference>
<evidence type="ECO:0000313" key="2">
    <source>
        <dbReference type="Proteomes" id="UP000199050"/>
    </source>
</evidence>